<dbReference type="RefSeq" id="WP_211807328.1">
    <property type="nucleotide sequence ID" value="NZ_CP072361.1"/>
</dbReference>
<dbReference type="InterPro" id="IPR052336">
    <property type="entry name" value="MlaD_Phospholipid_Transporter"/>
</dbReference>
<keyword evidence="1" id="KW-0812">Transmembrane</keyword>
<keyword evidence="4" id="KW-1185">Reference proteome</keyword>
<sequence>MKKIFTPQVKIAVVAILAIIVLFFGMEFLKGLSLFSNDAHYKIKFNDITGLSKSTPVYARGFKVGIVRNIDYDYDKLGELITVDIDVDRTLRIPEGSTAEIISDIMGNVKVELKFAKNAQILKENGWIDGSINDGTLGDIKSMVPSFQKMLPKVDSILGSVNALLADPALKSSLHNIDKITTDLTTSTHELNTLLAQVNGSLPPVMAKAGKAMDNANGVMVNANRGITEARGAIRGANTMMATLNNKVDGLDVEGTLAKVNSTLDNMQAFTARLNSNEGTIGLMLNDASLYNNLNSTMRSADSLLINLKAHPKRYVHFSLFGRKDK</sequence>
<evidence type="ECO:0000313" key="4">
    <source>
        <dbReference type="Proteomes" id="UP000682195"/>
    </source>
</evidence>
<proteinExistence type="predicted"/>
<dbReference type="PANTHER" id="PTHR33371:SF4">
    <property type="entry name" value="INTERMEMBRANE PHOSPHOLIPID TRANSPORT SYSTEM BINDING PROTEIN MLAD"/>
    <property type="match status" value="1"/>
</dbReference>
<feature type="transmembrane region" description="Helical" evidence="1">
    <location>
        <begin position="12"/>
        <end position="35"/>
    </location>
</feature>
<organism evidence="3 4">
    <name type="scientific">Prevotella melaninogenica</name>
    <dbReference type="NCBI Taxonomy" id="28132"/>
    <lineage>
        <taxon>Bacteria</taxon>
        <taxon>Pseudomonadati</taxon>
        <taxon>Bacteroidota</taxon>
        <taxon>Bacteroidia</taxon>
        <taxon>Bacteroidales</taxon>
        <taxon>Prevotellaceae</taxon>
        <taxon>Prevotella</taxon>
    </lineage>
</organism>
<dbReference type="Pfam" id="PF02470">
    <property type="entry name" value="MlaD"/>
    <property type="match status" value="1"/>
</dbReference>
<evidence type="ECO:0000259" key="2">
    <source>
        <dbReference type="Pfam" id="PF02470"/>
    </source>
</evidence>
<dbReference type="Proteomes" id="UP000682195">
    <property type="component" value="Chromosome 1"/>
</dbReference>
<feature type="domain" description="Mce/MlaD" evidence="2">
    <location>
        <begin position="40"/>
        <end position="104"/>
    </location>
</feature>
<name>A0ABX7XNK3_9BACT</name>
<dbReference type="InterPro" id="IPR003399">
    <property type="entry name" value="Mce/MlaD"/>
</dbReference>
<accession>A0ABX7XNK3</accession>
<protein>
    <submittedName>
        <fullName evidence="3">MCE family protein</fullName>
    </submittedName>
</protein>
<keyword evidence="1" id="KW-1133">Transmembrane helix</keyword>
<evidence type="ECO:0000256" key="1">
    <source>
        <dbReference type="SAM" id="Phobius"/>
    </source>
</evidence>
<evidence type="ECO:0000313" key="3">
    <source>
        <dbReference type="EMBL" id="QUB75239.1"/>
    </source>
</evidence>
<gene>
    <name evidence="3" type="ORF">J5A58_06855</name>
</gene>
<dbReference type="EMBL" id="CP072361">
    <property type="protein sequence ID" value="QUB75239.1"/>
    <property type="molecule type" value="Genomic_DNA"/>
</dbReference>
<keyword evidence="1" id="KW-0472">Membrane</keyword>
<reference evidence="3 4" key="1">
    <citation type="submission" date="2021-03" db="EMBL/GenBank/DDBJ databases">
        <title>Human Oral Microbial Genomes.</title>
        <authorList>
            <person name="Johnston C.D."/>
            <person name="Chen T."/>
            <person name="Dewhirst F.E."/>
        </authorList>
    </citation>
    <scope>NUCLEOTIDE SEQUENCE [LARGE SCALE GENOMIC DNA]</scope>
    <source>
        <strain evidence="3 4">F0054</strain>
    </source>
</reference>
<dbReference type="PANTHER" id="PTHR33371">
    <property type="entry name" value="INTERMEMBRANE PHOSPHOLIPID TRANSPORT SYSTEM BINDING PROTEIN MLAD-RELATED"/>
    <property type="match status" value="1"/>
</dbReference>